<feature type="non-terminal residue" evidence="4">
    <location>
        <position position="1"/>
    </location>
</feature>
<dbReference type="AlphaFoldDB" id="A0A327RXR7"/>
<sequence>GLTGSNGVDGAVGATGPQGTDGAAGPKGDIGLTGPAGTNGIDGPKGDKGDTGNPAPVYTAGTGINVDNTAHVISALNTTALWNANQLQGRPINAVAPTNNQVLTWDGSNWTPASTNAEPWRVTGTANEANSNTQDIYQTGNISIGTSAATAYRLNVFGGHQLISGIVAPRLNFLSNGPGNTDANSQGGISFWEAGAENTWGGGLEFNSPAGTAANRLDIYGVSSSVKKTIASFDVQTGKLGIGTITPGKELDIKGVMRSQNLIIDAGLYSGNYSSTSEIDFIRNAANDRWILGSSLNSRGNNTFEFIHLTGTGTIERIFAYDYTTKGFAINNANPSSTYKFYVNGTAGGTSAWANASDRRYKKDILPITNALNKIKKMQGVGYNWRTDDFKNMDFDKKHQLGVIAQDIEKIIPEAVTKDKKGYLSVSYTTLIPVLIEAIKEQQIQISSRDKRLKILEEVQKKQQVELDDLKELVKQAIKK</sequence>
<feature type="region of interest" description="Disordered" evidence="2">
    <location>
        <begin position="1"/>
        <end position="56"/>
    </location>
</feature>
<dbReference type="InterPro" id="IPR008160">
    <property type="entry name" value="Collagen"/>
</dbReference>
<dbReference type="Gene3D" id="1.10.10.10">
    <property type="entry name" value="Winged helix-like DNA-binding domain superfamily/Winged helix DNA-binding domain"/>
    <property type="match status" value="1"/>
</dbReference>
<evidence type="ECO:0000313" key="4">
    <source>
        <dbReference type="EMBL" id="RAJ20584.1"/>
    </source>
</evidence>
<organism evidence="4 5">
    <name type="scientific">Pedobacter cryoconitis</name>
    <dbReference type="NCBI Taxonomy" id="188932"/>
    <lineage>
        <taxon>Bacteria</taxon>
        <taxon>Pseudomonadati</taxon>
        <taxon>Bacteroidota</taxon>
        <taxon>Sphingobacteriia</taxon>
        <taxon>Sphingobacteriales</taxon>
        <taxon>Sphingobacteriaceae</taxon>
        <taxon>Pedobacter</taxon>
    </lineage>
</organism>
<dbReference type="RefSeq" id="WP_211321662.1">
    <property type="nucleotide sequence ID" value="NZ_QLLR01000052.1"/>
</dbReference>
<keyword evidence="1" id="KW-0175">Coiled coil</keyword>
<evidence type="ECO:0000256" key="2">
    <source>
        <dbReference type="SAM" id="MobiDB-lite"/>
    </source>
</evidence>
<feature type="domain" description="Peptidase S74" evidence="3">
    <location>
        <begin position="357"/>
        <end position="453"/>
    </location>
</feature>
<feature type="coiled-coil region" evidence="1">
    <location>
        <begin position="453"/>
        <end position="480"/>
    </location>
</feature>
<evidence type="ECO:0000259" key="3">
    <source>
        <dbReference type="PROSITE" id="PS51688"/>
    </source>
</evidence>
<comment type="caution">
    <text evidence="4">The sequence shown here is derived from an EMBL/GenBank/DDBJ whole genome shotgun (WGS) entry which is preliminary data.</text>
</comment>
<dbReference type="InterPro" id="IPR036388">
    <property type="entry name" value="WH-like_DNA-bd_sf"/>
</dbReference>
<evidence type="ECO:0000256" key="1">
    <source>
        <dbReference type="SAM" id="Coils"/>
    </source>
</evidence>
<dbReference type="Pfam" id="PF01391">
    <property type="entry name" value="Collagen"/>
    <property type="match status" value="1"/>
</dbReference>
<reference evidence="4 5" key="1">
    <citation type="submission" date="2018-06" db="EMBL/GenBank/DDBJ databases">
        <title>Genomic Encyclopedia of Archaeal and Bacterial Type Strains, Phase II (KMG-II): from individual species to whole genera.</title>
        <authorList>
            <person name="Goeker M."/>
        </authorList>
    </citation>
    <scope>NUCLEOTIDE SEQUENCE [LARGE SCALE GENOMIC DNA]</scope>
    <source>
        <strain evidence="4 5">DSM 14825</strain>
    </source>
</reference>
<dbReference type="PROSITE" id="PS51688">
    <property type="entry name" value="ICA"/>
    <property type="match status" value="1"/>
</dbReference>
<dbReference type="InterPro" id="IPR030392">
    <property type="entry name" value="S74_ICA"/>
</dbReference>
<gene>
    <name evidence="4" type="ORF">LY11_05208</name>
</gene>
<dbReference type="EMBL" id="QLLR01000052">
    <property type="protein sequence ID" value="RAJ20584.1"/>
    <property type="molecule type" value="Genomic_DNA"/>
</dbReference>
<dbReference type="Pfam" id="PF13884">
    <property type="entry name" value="Peptidase_S74"/>
    <property type="match status" value="1"/>
</dbReference>
<evidence type="ECO:0000313" key="5">
    <source>
        <dbReference type="Proteomes" id="UP000249754"/>
    </source>
</evidence>
<keyword evidence="4" id="KW-0176">Collagen</keyword>
<dbReference type="Proteomes" id="UP000249754">
    <property type="component" value="Unassembled WGS sequence"/>
</dbReference>
<accession>A0A327RXR7</accession>
<name>A0A327RXR7_9SPHI</name>
<proteinExistence type="predicted"/>
<protein>
    <submittedName>
        <fullName evidence="4">Collagen triple helix repeat protein</fullName>
    </submittedName>
</protein>